<evidence type="ECO:0000256" key="5">
    <source>
        <dbReference type="ARBA" id="ARBA00023157"/>
    </source>
</evidence>
<dbReference type="PROSITE" id="PS51352">
    <property type="entry name" value="THIOREDOXIN_2"/>
    <property type="match status" value="1"/>
</dbReference>
<keyword evidence="6" id="KW-0676">Redox-active center</keyword>
<evidence type="ECO:0000256" key="3">
    <source>
        <dbReference type="ARBA" id="ARBA00022723"/>
    </source>
</evidence>
<comment type="similarity">
    <text evidence="1">Belongs to the thioredoxin family.</text>
</comment>
<keyword evidence="10" id="KW-1185">Reference proteome</keyword>
<evidence type="ECO:0000256" key="6">
    <source>
        <dbReference type="ARBA" id="ARBA00023284"/>
    </source>
</evidence>
<dbReference type="Pfam" id="PF21352">
    <property type="entry name" value="Zn_ribbon_Thio2"/>
    <property type="match status" value="1"/>
</dbReference>
<evidence type="ECO:0000259" key="8">
    <source>
        <dbReference type="PROSITE" id="PS51352"/>
    </source>
</evidence>
<dbReference type="Gene3D" id="3.40.30.10">
    <property type="entry name" value="Glutaredoxin"/>
    <property type="match status" value="1"/>
</dbReference>
<evidence type="ECO:0000256" key="7">
    <source>
        <dbReference type="NCBIfam" id="TIGR01068"/>
    </source>
</evidence>
<keyword evidence="2" id="KW-0813">Transport</keyword>
<evidence type="ECO:0000256" key="1">
    <source>
        <dbReference type="ARBA" id="ARBA00008987"/>
    </source>
</evidence>
<dbReference type="PANTHER" id="PTHR45663:SF11">
    <property type="entry name" value="GEO12009P1"/>
    <property type="match status" value="1"/>
</dbReference>
<gene>
    <name evidence="9" type="primary">trxC</name>
    <name evidence="9" type="ORF">GCM10011613_29700</name>
</gene>
<dbReference type="InterPro" id="IPR013766">
    <property type="entry name" value="Thioredoxin_domain"/>
</dbReference>
<protein>
    <recommendedName>
        <fullName evidence="7">Thioredoxin</fullName>
    </recommendedName>
</protein>
<evidence type="ECO:0000313" key="9">
    <source>
        <dbReference type="EMBL" id="GGY82917.1"/>
    </source>
</evidence>
<dbReference type="PANTHER" id="PTHR45663">
    <property type="entry name" value="GEO12009P1"/>
    <property type="match status" value="1"/>
</dbReference>
<comment type="caution">
    <text evidence="9">The sequence shown here is derived from an EMBL/GenBank/DDBJ whole genome shotgun (WGS) entry which is preliminary data.</text>
</comment>
<dbReference type="NCBIfam" id="TIGR01068">
    <property type="entry name" value="thioredoxin"/>
    <property type="match status" value="1"/>
</dbReference>
<sequence>MNPIQIACPHCNAVNRMPGERLGDKPQCGKCKKPLFIGKPVELHPGNVNSVLDKNDIPVLVDCWAPWCGPCRSFAPIFEQAATNLEPKIRLAKLNTEAVPSIAQRWAIRSIPTLILFKQGKEVQRVSGAMSLPQLQQWLRSVGI</sequence>
<dbReference type="InterPro" id="IPR049299">
    <property type="entry name" value="Thio2_N"/>
</dbReference>
<dbReference type="PRINTS" id="PR00421">
    <property type="entry name" value="THIOREDOXIN"/>
</dbReference>
<evidence type="ECO:0000256" key="4">
    <source>
        <dbReference type="ARBA" id="ARBA00022982"/>
    </source>
</evidence>
<proteinExistence type="inferred from homology"/>
<keyword evidence="5" id="KW-1015">Disulfide bond</keyword>
<dbReference type="Gene3D" id="2.30.30.380">
    <property type="entry name" value="Zn-finger domain of Sec23/24"/>
    <property type="match status" value="1"/>
</dbReference>
<evidence type="ECO:0000256" key="2">
    <source>
        <dbReference type="ARBA" id="ARBA00022448"/>
    </source>
</evidence>
<dbReference type="InterPro" id="IPR005746">
    <property type="entry name" value="Thioredoxin"/>
</dbReference>
<dbReference type="CDD" id="cd02947">
    <property type="entry name" value="TRX_family"/>
    <property type="match status" value="1"/>
</dbReference>
<organism evidence="9 10">
    <name type="scientific">Cellvibrio zantedeschiae</name>
    <dbReference type="NCBI Taxonomy" id="1237077"/>
    <lineage>
        <taxon>Bacteria</taxon>
        <taxon>Pseudomonadati</taxon>
        <taxon>Pseudomonadota</taxon>
        <taxon>Gammaproteobacteria</taxon>
        <taxon>Cellvibrionales</taxon>
        <taxon>Cellvibrionaceae</taxon>
        <taxon>Cellvibrio</taxon>
    </lineage>
</organism>
<feature type="domain" description="Thioredoxin" evidence="8">
    <location>
        <begin position="20"/>
        <end position="144"/>
    </location>
</feature>
<dbReference type="SUPFAM" id="SSF52833">
    <property type="entry name" value="Thioredoxin-like"/>
    <property type="match status" value="1"/>
</dbReference>
<dbReference type="RefSeq" id="WP_189420029.1">
    <property type="nucleotide sequence ID" value="NZ_BMYZ01000003.1"/>
</dbReference>
<dbReference type="InterPro" id="IPR036249">
    <property type="entry name" value="Thioredoxin-like_sf"/>
</dbReference>
<dbReference type="Proteomes" id="UP000619761">
    <property type="component" value="Unassembled WGS sequence"/>
</dbReference>
<reference evidence="10" key="1">
    <citation type="journal article" date="2019" name="Int. J. Syst. Evol. Microbiol.">
        <title>The Global Catalogue of Microorganisms (GCM) 10K type strain sequencing project: providing services to taxonomists for standard genome sequencing and annotation.</title>
        <authorList>
            <consortium name="The Broad Institute Genomics Platform"/>
            <consortium name="The Broad Institute Genome Sequencing Center for Infectious Disease"/>
            <person name="Wu L."/>
            <person name="Ma J."/>
        </authorList>
    </citation>
    <scope>NUCLEOTIDE SEQUENCE [LARGE SCALE GENOMIC DNA]</scope>
    <source>
        <strain evidence="10">KCTC 32239</strain>
    </source>
</reference>
<name>A0ABQ3B7X0_9GAMM</name>
<dbReference type="PROSITE" id="PS00194">
    <property type="entry name" value="THIOREDOXIN_1"/>
    <property type="match status" value="1"/>
</dbReference>
<keyword evidence="3" id="KW-0479">Metal-binding</keyword>
<accession>A0ABQ3B7X0</accession>
<dbReference type="InterPro" id="IPR017937">
    <property type="entry name" value="Thioredoxin_CS"/>
</dbReference>
<dbReference type="NCBIfam" id="NF008229">
    <property type="entry name" value="PRK10996.1"/>
    <property type="match status" value="1"/>
</dbReference>
<dbReference type="Pfam" id="PF00085">
    <property type="entry name" value="Thioredoxin"/>
    <property type="match status" value="1"/>
</dbReference>
<keyword evidence="4" id="KW-0249">Electron transport</keyword>
<dbReference type="EMBL" id="BMYZ01000003">
    <property type="protein sequence ID" value="GGY82917.1"/>
    <property type="molecule type" value="Genomic_DNA"/>
</dbReference>
<evidence type="ECO:0000313" key="10">
    <source>
        <dbReference type="Proteomes" id="UP000619761"/>
    </source>
</evidence>